<accession>A0ACC0XL68</accession>
<keyword evidence="2" id="KW-1185">Reference proteome</keyword>
<proteinExistence type="predicted"/>
<sequence length="377" mass="42434">MAAEKDSFISEVTSKPSSSDQSLSGPALSHGNEVVSLVTSHKFNGHNYLQWSQSVVMYIGGKGKEEYHTGEISAPKQDDPTYKTWKADNHMIKSWLISSMNNDIGENFLLYATAKELWDAVKDSYSSSENTSELFAIEAALYDLRQDDTSVTQYFNTLTRYWQQLDLFEEYAWKCTDDTTLYRTIVEKKRTFKFLHGLNKNLDAVRSRIMSTKPLPKVKEAFSEVRLEESRKKVMMGSPTLSSDQESSALAARGQSHGANPDNRQNKGRPWCDHCRKPGHYKETCWKIHGKPPNWKPKSWGDRESHGNVAATASPTAEGKNDTSESAPFTKAQLEALQKLLSQSSNSTQPTNQGTGMLAMRADRSIYLPSHRKSKSI</sequence>
<reference evidence="2" key="1">
    <citation type="journal article" date="2023" name="G3 (Bethesda)">
        <title>Genome assembly and association tests identify interacting loci associated with vigor, precocity, and sex in interspecific pistachio rootstocks.</title>
        <authorList>
            <person name="Palmer W."/>
            <person name="Jacygrad E."/>
            <person name="Sagayaradj S."/>
            <person name="Cavanaugh K."/>
            <person name="Han R."/>
            <person name="Bertier L."/>
            <person name="Beede B."/>
            <person name="Kafkas S."/>
            <person name="Golino D."/>
            <person name="Preece J."/>
            <person name="Michelmore R."/>
        </authorList>
    </citation>
    <scope>NUCLEOTIDE SEQUENCE [LARGE SCALE GENOMIC DNA]</scope>
</reference>
<organism evidence="1 2">
    <name type="scientific">Pistacia integerrima</name>
    <dbReference type="NCBI Taxonomy" id="434235"/>
    <lineage>
        <taxon>Eukaryota</taxon>
        <taxon>Viridiplantae</taxon>
        <taxon>Streptophyta</taxon>
        <taxon>Embryophyta</taxon>
        <taxon>Tracheophyta</taxon>
        <taxon>Spermatophyta</taxon>
        <taxon>Magnoliopsida</taxon>
        <taxon>eudicotyledons</taxon>
        <taxon>Gunneridae</taxon>
        <taxon>Pentapetalae</taxon>
        <taxon>rosids</taxon>
        <taxon>malvids</taxon>
        <taxon>Sapindales</taxon>
        <taxon>Anacardiaceae</taxon>
        <taxon>Pistacia</taxon>
    </lineage>
</organism>
<name>A0ACC0XL68_9ROSI</name>
<evidence type="ECO:0000313" key="2">
    <source>
        <dbReference type="Proteomes" id="UP001163603"/>
    </source>
</evidence>
<dbReference type="Proteomes" id="UP001163603">
    <property type="component" value="Chromosome 12"/>
</dbReference>
<protein>
    <submittedName>
        <fullName evidence="1">Uncharacterized protein</fullName>
    </submittedName>
</protein>
<comment type="caution">
    <text evidence="1">The sequence shown here is derived from an EMBL/GenBank/DDBJ whole genome shotgun (WGS) entry which is preliminary data.</text>
</comment>
<gene>
    <name evidence="1" type="ORF">Pint_11558</name>
</gene>
<dbReference type="EMBL" id="CM047747">
    <property type="protein sequence ID" value="KAJ0018103.1"/>
    <property type="molecule type" value="Genomic_DNA"/>
</dbReference>
<evidence type="ECO:0000313" key="1">
    <source>
        <dbReference type="EMBL" id="KAJ0018103.1"/>
    </source>
</evidence>